<evidence type="ECO:0000313" key="5">
    <source>
        <dbReference type="Proteomes" id="UP001172737"/>
    </source>
</evidence>
<dbReference type="RefSeq" id="WP_301120731.1">
    <property type="nucleotide sequence ID" value="NZ_JAUHPX010000006.1"/>
</dbReference>
<accession>A0AAW7M8S3</accession>
<feature type="domain" description="ATPase AAA-type core" evidence="3">
    <location>
        <begin position="52"/>
        <end position="356"/>
    </location>
</feature>
<evidence type="ECO:0000313" key="4">
    <source>
        <dbReference type="EMBL" id="MDN4488628.1"/>
    </source>
</evidence>
<gene>
    <name evidence="4" type="ORF">QQX10_10660</name>
</gene>
<dbReference type="Gene3D" id="3.40.50.300">
    <property type="entry name" value="P-loop containing nucleotide triphosphate hydrolases"/>
    <property type="match status" value="2"/>
</dbReference>
<comment type="caution">
    <text evidence="4">The sequence shown here is derived from an EMBL/GenBank/DDBJ whole genome shotgun (WGS) entry which is preliminary data.</text>
</comment>
<evidence type="ECO:0000259" key="3">
    <source>
        <dbReference type="Pfam" id="PF13304"/>
    </source>
</evidence>
<dbReference type="GO" id="GO:0016887">
    <property type="term" value="F:ATP hydrolysis activity"/>
    <property type="evidence" value="ECO:0007669"/>
    <property type="project" value="InterPro"/>
</dbReference>
<feature type="region of interest" description="Disordered" evidence="1">
    <location>
        <begin position="1"/>
        <end position="23"/>
    </location>
</feature>
<feature type="compositionally biased region" description="Polar residues" evidence="1">
    <location>
        <begin position="7"/>
        <end position="20"/>
    </location>
</feature>
<dbReference type="Pfam" id="PF13304">
    <property type="entry name" value="AAA_21"/>
    <property type="match status" value="1"/>
</dbReference>
<reference evidence="4" key="1">
    <citation type="submission" date="2023-06" db="EMBL/GenBank/DDBJ databases">
        <title>Sysu t00039.</title>
        <authorList>
            <person name="Gao L."/>
            <person name="Fang B.-Z."/>
            <person name="Li W.-J."/>
        </authorList>
    </citation>
    <scope>NUCLEOTIDE SEQUENCE</scope>
    <source>
        <strain evidence="4">SYSU T00039</strain>
    </source>
</reference>
<dbReference type="GO" id="GO:0005524">
    <property type="term" value="F:ATP binding"/>
    <property type="evidence" value="ECO:0007669"/>
    <property type="project" value="InterPro"/>
</dbReference>
<feature type="domain" description="DUF3696" evidence="2">
    <location>
        <begin position="369"/>
        <end position="415"/>
    </location>
</feature>
<sequence length="420" mass="46221">MRDDVQAQDSTNGTDAQRSNAPAPHARAIIDALAVENVKAFAGRHEVPLAPLTLIFGPNAAGKSTLIQSLRLFARAVASGRRDALGVFEACFLGEQSPIDTLTSGHDEDLALSVGVHLPGTSRHLGLGANLQFFRHPIADLIEWNSQIIEDQGSTAVKHFRIDPEPTNHGEPEAHYWVAVGDGDLKRVRADPDLFAGDDAHADRLYDLAKHAVFLGPHRGDPQARYESTGDFFRASIDSKHVGGPDQFNAMLARLEMPYQFQARERFTPEGRVRNIWQLVDTRTSVDVDLNQVGYGVGQLLPVIQACVQASEQIICIEQPELHLHPRLQSKTGALLAHAVRNRNQVIVETHSENLLLRIRRLVQRGLLQPDEVAVIYVDNDATSGAFADRLELGTDGRLLDPWPTGFFDDSLHDILGISQ</sequence>
<protein>
    <submittedName>
        <fullName evidence="4">AAA family ATPase</fullName>
    </submittedName>
</protein>
<dbReference type="PIRSF" id="PIRSF034888">
    <property type="entry name" value="P-loop_UCP034888"/>
    <property type="match status" value="1"/>
</dbReference>
<dbReference type="InterPro" id="IPR014592">
    <property type="entry name" value="P-loop_UCP034888"/>
</dbReference>
<dbReference type="EMBL" id="JAUHPX010000006">
    <property type="protein sequence ID" value="MDN4488628.1"/>
    <property type="molecule type" value="Genomic_DNA"/>
</dbReference>
<dbReference type="PANTHER" id="PTHR43581">
    <property type="entry name" value="ATP/GTP PHOSPHATASE"/>
    <property type="match status" value="1"/>
</dbReference>
<dbReference type="SUPFAM" id="SSF52540">
    <property type="entry name" value="P-loop containing nucleoside triphosphate hydrolases"/>
    <property type="match status" value="1"/>
</dbReference>
<evidence type="ECO:0000259" key="2">
    <source>
        <dbReference type="Pfam" id="PF12476"/>
    </source>
</evidence>
<dbReference type="InterPro" id="IPR051396">
    <property type="entry name" value="Bact_Antivir_Def_Nuclease"/>
</dbReference>
<keyword evidence="5" id="KW-1185">Reference proteome</keyword>
<dbReference type="Pfam" id="PF12476">
    <property type="entry name" value="DUF3696"/>
    <property type="match status" value="1"/>
</dbReference>
<dbReference type="InterPro" id="IPR003959">
    <property type="entry name" value="ATPase_AAA_core"/>
</dbReference>
<dbReference type="InterPro" id="IPR022532">
    <property type="entry name" value="DUF3696"/>
</dbReference>
<proteinExistence type="predicted"/>
<dbReference type="Proteomes" id="UP001172737">
    <property type="component" value="Unassembled WGS sequence"/>
</dbReference>
<organism evidence="4 5">
    <name type="scientific">Demequina lignilytica</name>
    <dbReference type="NCBI Taxonomy" id="3051663"/>
    <lineage>
        <taxon>Bacteria</taxon>
        <taxon>Bacillati</taxon>
        <taxon>Actinomycetota</taxon>
        <taxon>Actinomycetes</taxon>
        <taxon>Micrococcales</taxon>
        <taxon>Demequinaceae</taxon>
        <taxon>Demequina</taxon>
    </lineage>
</organism>
<dbReference type="AlphaFoldDB" id="A0AAW7M8S3"/>
<name>A0AAW7M8S3_9MICO</name>
<evidence type="ECO:0000256" key="1">
    <source>
        <dbReference type="SAM" id="MobiDB-lite"/>
    </source>
</evidence>
<dbReference type="PANTHER" id="PTHR43581:SF2">
    <property type="entry name" value="EXCINUCLEASE ATPASE SUBUNIT"/>
    <property type="match status" value="1"/>
</dbReference>
<dbReference type="InterPro" id="IPR027417">
    <property type="entry name" value="P-loop_NTPase"/>
</dbReference>